<proteinExistence type="predicted"/>
<dbReference type="InterPro" id="IPR050795">
    <property type="entry name" value="Asn_Synthetase"/>
</dbReference>
<dbReference type="Proteomes" id="UP000510821">
    <property type="component" value="Chromosome"/>
</dbReference>
<dbReference type="EMBL" id="CP058998">
    <property type="protein sequence ID" value="QLJ52909.1"/>
    <property type="molecule type" value="Genomic_DNA"/>
</dbReference>
<dbReference type="AlphaFoldDB" id="A0A7D5XJT8"/>
<evidence type="ECO:0000313" key="4">
    <source>
        <dbReference type="EMBL" id="QLJ52909.1"/>
    </source>
</evidence>
<protein>
    <submittedName>
        <fullName evidence="4">Asparagine synthetase [glutamine-hydrolyzing]</fullName>
        <ecNumber evidence="4">6.3.5.4</ecNumber>
    </submittedName>
</protein>
<feature type="domain" description="Asparagine synthetase" evidence="3">
    <location>
        <begin position="29"/>
        <end position="166"/>
    </location>
</feature>
<evidence type="ECO:0000313" key="5">
    <source>
        <dbReference type="Proteomes" id="UP000510821"/>
    </source>
</evidence>
<dbReference type="InterPro" id="IPR014729">
    <property type="entry name" value="Rossmann-like_a/b/a_fold"/>
</dbReference>
<dbReference type="GO" id="GO:0006529">
    <property type="term" value="P:asparagine biosynthetic process"/>
    <property type="evidence" value="ECO:0007669"/>
    <property type="project" value="InterPro"/>
</dbReference>
<dbReference type="GO" id="GO:0005829">
    <property type="term" value="C:cytosol"/>
    <property type="evidence" value="ECO:0007669"/>
    <property type="project" value="TreeGrafter"/>
</dbReference>
<organism evidence="4 5">
    <name type="scientific">Fermentimicrarchaeum limneticum</name>
    <dbReference type="NCBI Taxonomy" id="2795018"/>
    <lineage>
        <taxon>Archaea</taxon>
        <taxon>Candidatus Micrarchaeota</taxon>
        <taxon>Candidatus Fermentimicrarchaeales</taxon>
        <taxon>Candidatus Fermentimicrarchaeaceae</taxon>
        <taxon>Candidatus Fermentimicrarchaeum</taxon>
    </lineage>
</organism>
<dbReference type="Gene3D" id="3.40.50.620">
    <property type="entry name" value="HUPs"/>
    <property type="match status" value="1"/>
</dbReference>
<evidence type="ECO:0000256" key="1">
    <source>
        <dbReference type="ARBA" id="ARBA00022741"/>
    </source>
</evidence>
<dbReference type="GO" id="GO:0004066">
    <property type="term" value="F:asparagine synthase (glutamine-hydrolyzing) activity"/>
    <property type="evidence" value="ECO:0007669"/>
    <property type="project" value="UniProtKB-EC"/>
</dbReference>
<dbReference type="InterPro" id="IPR001962">
    <property type="entry name" value="Asn_synthase"/>
</dbReference>
<feature type="domain" description="Asparagine synthetase" evidence="3">
    <location>
        <begin position="172"/>
        <end position="264"/>
    </location>
</feature>
<evidence type="ECO:0000259" key="3">
    <source>
        <dbReference type="Pfam" id="PF00733"/>
    </source>
</evidence>
<keyword evidence="4" id="KW-0436">Ligase</keyword>
<keyword evidence="1" id="KW-0547">Nucleotide-binding</keyword>
<sequence>MSAIFGLSSGKGDLPGYSCDLTDSLKERLKEAFIHSVGKRMQGVERVGIMFSGGIDSALIAHVARRFNSKLFPYSVGMEGSEDIRYAKKFAGELGLEVRQIILSEEELISYYEKVQSLLCEKDFIKIELAIPVFICSEIAKKDGVRVILTGSGAEELFAGYDRHLQCFLKGGDLQKMLSDELRALHSKDLKSIEHIASLNQCELRYPFLDEDFIKSATSLKPELNLSRDGEKKRILKLISIELGLPREIAERPKKAMQYGSGIHKILLKAKKESLIK</sequence>
<gene>
    <name evidence="4" type="ORF">Sv326_0734</name>
</gene>
<dbReference type="KEGG" id="flt:Sv326_0734"/>
<dbReference type="SUPFAM" id="SSF52402">
    <property type="entry name" value="Adenine nucleotide alpha hydrolases-like"/>
    <property type="match status" value="1"/>
</dbReference>
<dbReference type="PANTHER" id="PTHR11772">
    <property type="entry name" value="ASPARAGINE SYNTHETASE"/>
    <property type="match status" value="1"/>
</dbReference>
<reference evidence="5" key="1">
    <citation type="submission" date="2020-07" db="EMBL/GenBank/DDBJ databases">
        <title>Metabolic diversity and evolutionary history of the archaeal phylum ###Micrarchaeota### uncovered from a freshwater lake metagenome.</title>
        <authorList>
            <person name="Kadnikov V.V."/>
            <person name="Savvichev A.S."/>
            <person name="Mardanov A.V."/>
            <person name="Beletsky A.V."/>
            <person name="Chupakov A.V."/>
            <person name="Kokryatskaya N.M."/>
            <person name="Pimenov N.V."/>
            <person name="Ravin N.V."/>
        </authorList>
    </citation>
    <scope>NUCLEOTIDE SEQUENCE [LARGE SCALE GENOMIC DNA]</scope>
</reference>
<dbReference type="Pfam" id="PF00733">
    <property type="entry name" value="Asn_synthase"/>
    <property type="match status" value="2"/>
</dbReference>
<evidence type="ECO:0000256" key="2">
    <source>
        <dbReference type="ARBA" id="ARBA00022840"/>
    </source>
</evidence>
<dbReference type="EC" id="6.3.5.4" evidence="4"/>
<accession>A0A7D5XJT8</accession>
<dbReference type="CDD" id="cd01991">
    <property type="entry name" value="Asn_synthase_B_C"/>
    <property type="match status" value="1"/>
</dbReference>
<dbReference type="GO" id="GO:0005524">
    <property type="term" value="F:ATP binding"/>
    <property type="evidence" value="ECO:0007669"/>
    <property type="project" value="UniProtKB-KW"/>
</dbReference>
<name>A0A7D5XJT8_FERL1</name>
<keyword evidence="2" id="KW-0067">ATP-binding</keyword>
<dbReference type="PANTHER" id="PTHR11772:SF2">
    <property type="entry name" value="ASPARAGINE SYNTHETASE [GLUTAMINE-HYDROLYZING]"/>
    <property type="match status" value="1"/>
</dbReference>